<feature type="domain" description="Na+/H+ antiporter NhaC-like C-terminal" evidence="7">
    <location>
        <begin position="159"/>
        <end position="456"/>
    </location>
</feature>
<dbReference type="GO" id="GO:0005886">
    <property type="term" value="C:plasma membrane"/>
    <property type="evidence" value="ECO:0007669"/>
    <property type="project" value="UniProtKB-SubCell"/>
</dbReference>
<keyword evidence="4 6" id="KW-1133">Transmembrane helix</keyword>
<feature type="transmembrane region" description="Helical" evidence="6">
    <location>
        <begin position="277"/>
        <end position="294"/>
    </location>
</feature>
<feature type="transmembrane region" description="Helical" evidence="6">
    <location>
        <begin position="315"/>
        <end position="333"/>
    </location>
</feature>
<dbReference type="EMBL" id="FAXN01000055">
    <property type="protein sequence ID" value="CUV65958.1"/>
    <property type="molecule type" value="Genomic_DNA"/>
</dbReference>
<protein>
    <submittedName>
        <fullName evidence="8">Na+:H+ antiporter, NhaC family</fullName>
    </submittedName>
</protein>
<evidence type="ECO:0000256" key="3">
    <source>
        <dbReference type="ARBA" id="ARBA00022692"/>
    </source>
</evidence>
<dbReference type="InterPro" id="IPR018461">
    <property type="entry name" value="Na/H_Antiport_NhaC-like_C"/>
</dbReference>
<proteinExistence type="predicted"/>
<evidence type="ECO:0000256" key="5">
    <source>
        <dbReference type="ARBA" id="ARBA00023136"/>
    </source>
</evidence>
<evidence type="ECO:0000259" key="7">
    <source>
        <dbReference type="Pfam" id="PF03553"/>
    </source>
</evidence>
<feature type="transmembrane region" description="Helical" evidence="6">
    <location>
        <begin position="439"/>
        <end position="457"/>
    </location>
</feature>
<evidence type="ECO:0000256" key="1">
    <source>
        <dbReference type="ARBA" id="ARBA00004651"/>
    </source>
</evidence>
<feature type="transmembrane region" description="Helical" evidence="6">
    <location>
        <begin position="383"/>
        <end position="407"/>
    </location>
</feature>
<accession>A0A0S4XQE4</accession>
<feature type="transmembrane region" description="Helical" evidence="6">
    <location>
        <begin position="246"/>
        <end position="265"/>
    </location>
</feature>
<keyword evidence="2" id="KW-1003">Cell membrane</keyword>
<dbReference type="PANTHER" id="PTHR43478:SF1">
    <property type="entry name" value="NA+_H+ ANTIPORTER NHAC-LIKE C-TERMINAL DOMAIN-CONTAINING PROTEIN"/>
    <property type="match status" value="1"/>
</dbReference>
<evidence type="ECO:0000256" key="2">
    <source>
        <dbReference type="ARBA" id="ARBA00022475"/>
    </source>
</evidence>
<keyword evidence="3 6" id="KW-0812">Transmembrane</keyword>
<feature type="transmembrane region" description="Helical" evidence="6">
    <location>
        <begin position="191"/>
        <end position="214"/>
    </location>
</feature>
<name>A0A0S4XQE4_9BACT</name>
<evidence type="ECO:0000313" key="8">
    <source>
        <dbReference type="EMBL" id="CUV65958.1"/>
    </source>
</evidence>
<reference evidence="8" key="1">
    <citation type="submission" date="2015-11" db="EMBL/GenBank/DDBJ databases">
        <authorList>
            <person name="Zhang Y."/>
            <person name="Guo Z."/>
        </authorList>
    </citation>
    <scope>NUCLEOTIDE SEQUENCE</scope>
    <source>
        <strain evidence="8">BN30871</strain>
    </source>
</reference>
<dbReference type="Pfam" id="PF03553">
    <property type="entry name" value="Na_H_antiporter"/>
    <property type="match status" value="1"/>
</dbReference>
<dbReference type="PANTHER" id="PTHR43478">
    <property type="entry name" value="NA+/H+ ANTIPORTER-RELATED"/>
    <property type="match status" value="1"/>
</dbReference>
<evidence type="ECO:0000256" key="6">
    <source>
        <dbReference type="SAM" id="Phobius"/>
    </source>
</evidence>
<evidence type="ECO:0000256" key="4">
    <source>
        <dbReference type="ARBA" id="ARBA00022989"/>
    </source>
</evidence>
<feature type="transmembrane region" description="Helical" evidence="6">
    <location>
        <begin position="45"/>
        <end position="74"/>
    </location>
</feature>
<gene>
    <name evidence="8" type="ORF">BN3087_530005</name>
</gene>
<comment type="subcellular location">
    <subcellularLocation>
        <location evidence="1">Cell membrane</location>
        <topology evidence="1">Multi-pass membrane protein</topology>
    </subcellularLocation>
</comment>
<keyword evidence="5 6" id="KW-0472">Membrane</keyword>
<feature type="transmembrane region" description="Helical" evidence="6">
    <location>
        <begin position="109"/>
        <end position="133"/>
    </location>
</feature>
<organism evidence="8">
    <name type="scientific">Sulfurovum sp. enrichment culture clone C5</name>
    <dbReference type="NCBI Taxonomy" id="497650"/>
    <lineage>
        <taxon>Bacteria</taxon>
        <taxon>Pseudomonadati</taxon>
        <taxon>Campylobacterota</taxon>
        <taxon>Epsilonproteobacteria</taxon>
        <taxon>Campylobacterales</taxon>
        <taxon>Sulfurovaceae</taxon>
        <taxon>Sulfurovum</taxon>
        <taxon>environmental samples</taxon>
    </lineage>
</organism>
<sequence>MEYGIISVAIPLFTIIVAIWSKDVVISLLGGAFFGFLALNGYNPALAFVALFNGIIGLFSEGWIVKTIIFIMLVGSIMEILNRSGAVDEFVNFLSQKAQKIDSPRGAMMLAYIIGLVIFIESSITVMVASIVAKPLCDKNGVSREKLAYICDSTSAPVCSMLPLNGWGALLLGLITASIASGVTAGDPIKILLQALLFNFYAIFTIIIVFVVIYKDINIGAMKNTIPKLYIPSNVQAKSNPKPWNMVLPLVVLIGAVPAGLYLTRDGNIFSGSGSTSVYYAVIVTLIFTYLYFVPKKLITHKGYFESLYKGLGDMIPITVVMILAFLIGKVIGDLGTAKYLASMMGDTISPTIIPLLIFLLSSLMAFATGTSWGTFSIMMPIALALGGAMDITPALMVATVISGGVFGDHASPISDTTIISSMASGCENIDHVNTQLPYALIAAFFAAIAFLVAGFLN</sequence>
<feature type="transmembrane region" description="Helical" evidence="6">
    <location>
        <begin position="353"/>
        <end position="376"/>
    </location>
</feature>
<dbReference type="AlphaFoldDB" id="A0A0S4XQE4"/>